<protein>
    <submittedName>
        <fullName evidence="3">Nuclear receptor domain-containing protein</fullName>
    </submittedName>
</protein>
<evidence type="ECO:0000256" key="1">
    <source>
        <dbReference type="SAM" id="MobiDB-lite"/>
    </source>
</evidence>
<accession>A0A1I7X8N2</accession>
<dbReference type="AlphaFoldDB" id="A0A1I7X8N2"/>
<dbReference type="Proteomes" id="UP000095283">
    <property type="component" value="Unplaced"/>
</dbReference>
<feature type="region of interest" description="Disordered" evidence="1">
    <location>
        <begin position="1"/>
        <end position="25"/>
    </location>
</feature>
<sequence>MDSPPPYSAVPISVSHEHTVPQSSINTRSLPSYSYYTSHQVVNSTSFREQNRNPCYSVVIGQQTQTPVNSHSLKTKGVTSGMTSCGPNGCVFSTT</sequence>
<organism evidence="2 3">
    <name type="scientific">Heterorhabditis bacteriophora</name>
    <name type="common">Entomopathogenic nematode worm</name>
    <dbReference type="NCBI Taxonomy" id="37862"/>
    <lineage>
        <taxon>Eukaryota</taxon>
        <taxon>Metazoa</taxon>
        <taxon>Ecdysozoa</taxon>
        <taxon>Nematoda</taxon>
        <taxon>Chromadorea</taxon>
        <taxon>Rhabditida</taxon>
        <taxon>Rhabditina</taxon>
        <taxon>Rhabditomorpha</taxon>
        <taxon>Strongyloidea</taxon>
        <taxon>Heterorhabditidae</taxon>
        <taxon>Heterorhabditis</taxon>
    </lineage>
</organism>
<proteinExistence type="predicted"/>
<evidence type="ECO:0000313" key="3">
    <source>
        <dbReference type="WBParaSite" id="Hba_13793"/>
    </source>
</evidence>
<name>A0A1I7X8N2_HETBA</name>
<reference evidence="3" key="1">
    <citation type="submission" date="2016-11" db="UniProtKB">
        <authorList>
            <consortium name="WormBaseParasite"/>
        </authorList>
    </citation>
    <scope>IDENTIFICATION</scope>
</reference>
<dbReference type="WBParaSite" id="Hba_13793">
    <property type="protein sequence ID" value="Hba_13793"/>
    <property type="gene ID" value="Hba_13793"/>
</dbReference>
<evidence type="ECO:0000313" key="2">
    <source>
        <dbReference type="Proteomes" id="UP000095283"/>
    </source>
</evidence>
<keyword evidence="2" id="KW-1185">Reference proteome</keyword>